<organism evidence="3 4">
    <name type="scientific">Triparma verrucosa</name>
    <dbReference type="NCBI Taxonomy" id="1606542"/>
    <lineage>
        <taxon>Eukaryota</taxon>
        <taxon>Sar</taxon>
        <taxon>Stramenopiles</taxon>
        <taxon>Ochrophyta</taxon>
        <taxon>Bolidophyceae</taxon>
        <taxon>Parmales</taxon>
        <taxon>Triparmaceae</taxon>
        <taxon>Triparma</taxon>
    </lineage>
</organism>
<keyword evidence="2" id="KW-0472">Membrane</keyword>
<dbReference type="AlphaFoldDB" id="A0A9W7FHI0"/>
<feature type="transmembrane region" description="Helical" evidence="2">
    <location>
        <begin position="58"/>
        <end position="77"/>
    </location>
</feature>
<evidence type="ECO:0000313" key="4">
    <source>
        <dbReference type="Proteomes" id="UP001165160"/>
    </source>
</evidence>
<protein>
    <submittedName>
        <fullName evidence="3">Uncharacterized protein</fullName>
    </submittedName>
</protein>
<feature type="transmembrane region" description="Helical" evidence="2">
    <location>
        <begin position="156"/>
        <end position="176"/>
    </location>
</feature>
<feature type="transmembrane region" description="Helical" evidence="2">
    <location>
        <begin position="501"/>
        <end position="521"/>
    </location>
</feature>
<sequence length="565" mass="63280">MDSGRESGRDSFRVIIADGARRLSLVATEQASLAAEQASLAGQLWLTNLRDFMLESSGYAVVASILPLACIFCLKQSGYDQVVSEFYTEHARFDPPILKESNVTIVPYTPQWRSDFFADNKTISVATYLALIAFCCFSVTAILFRARVMLRPTMQGTVLGAAITGLVGILMSISLIRVYEHAGKTGTNELGPANAVIFAILGIFVMPLVFVVADLWTRDTHKKKSTKSGLLKWYIGVVVAFFIELIFGFLFTYVVMPGFFRSSTTMFQKLLFRTLTPILFLNIGIEVGWKFTVYIMERTKCDIQDEVVGFLSFYCVVVSVTNRLMQGSANTVSQSLIFEVAGTISELITADSLLQGVTPWEDTFGRLLKLCKRSGDNVVQPREGEGEEETGQIKTQRSTKEERRKWKLQFCETTMHLLLLSEALALLVSSYFWLLMRANPGDPGSPAIPISQTLTNMCIMLFGELVVTDSIIGYASHTFQRYPVDLPLSWRDFKTSRRHRLRYFTVIMSIYTSSVVLNLPLNMCYTSRGDDERNWALTSCPAFPKNITEMSRVGELYEEGYGGGD</sequence>
<evidence type="ECO:0000256" key="2">
    <source>
        <dbReference type="SAM" id="Phobius"/>
    </source>
</evidence>
<feature type="transmembrane region" description="Helical" evidence="2">
    <location>
        <begin position="196"/>
        <end position="217"/>
    </location>
</feature>
<dbReference type="EMBL" id="BRXX01000441">
    <property type="protein sequence ID" value="GMI12267.1"/>
    <property type="molecule type" value="Genomic_DNA"/>
</dbReference>
<keyword evidence="2" id="KW-1133">Transmembrane helix</keyword>
<evidence type="ECO:0000256" key="1">
    <source>
        <dbReference type="SAM" id="MobiDB-lite"/>
    </source>
</evidence>
<dbReference type="Proteomes" id="UP001165160">
    <property type="component" value="Unassembled WGS sequence"/>
</dbReference>
<proteinExistence type="predicted"/>
<keyword evidence="2" id="KW-0812">Transmembrane</keyword>
<feature type="transmembrane region" description="Helical" evidence="2">
    <location>
        <begin position="454"/>
        <end position="475"/>
    </location>
</feature>
<comment type="caution">
    <text evidence="3">The sequence shown here is derived from an EMBL/GenBank/DDBJ whole genome shotgun (WGS) entry which is preliminary data.</text>
</comment>
<feature type="transmembrane region" description="Helical" evidence="2">
    <location>
        <begin position="413"/>
        <end position="434"/>
    </location>
</feature>
<gene>
    <name evidence="3" type="ORF">TrVE_jg10503</name>
</gene>
<accession>A0A9W7FHI0</accession>
<name>A0A9W7FHI0_9STRA</name>
<evidence type="ECO:0000313" key="3">
    <source>
        <dbReference type="EMBL" id="GMI12267.1"/>
    </source>
</evidence>
<feature type="transmembrane region" description="Helical" evidence="2">
    <location>
        <begin position="229"/>
        <end position="250"/>
    </location>
</feature>
<reference evidence="4" key="1">
    <citation type="journal article" date="2023" name="Commun. Biol.">
        <title>Genome analysis of Parmales, the sister group of diatoms, reveals the evolutionary specialization of diatoms from phago-mixotrophs to photoautotrophs.</title>
        <authorList>
            <person name="Ban H."/>
            <person name="Sato S."/>
            <person name="Yoshikawa S."/>
            <person name="Yamada K."/>
            <person name="Nakamura Y."/>
            <person name="Ichinomiya M."/>
            <person name="Sato N."/>
            <person name="Blanc-Mathieu R."/>
            <person name="Endo H."/>
            <person name="Kuwata A."/>
            <person name="Ogata H."/>
        </authorList>
    </citation>
    <scope>NUCLEOTIDE SEQUENCE [LARGE SCALE GENOMIC DNA]</scope>
    <source>
        <strain evidence="4">NIES 3699</strain>
    </source>
</reference>
<keyword evidence="4" id="KW-1185">Reference proteome</keyword>
<feature type="region of interest" description="Disordered" evidence="1">
    <location>
        <begin position="378"/>
        <end position="398"/>
    </location>
</feature>
<feature type="transmembrane region" description="Helical" evidence="2">
    <location>
        <begin position="125"/>
        <end position="144"/>
    </location>
</feature>
<feature type="transmembrane region" description="Helical" evidence="2">
    <location>
        <begin position="270"/>
        <end position="289"/>
    </location>
</feature>